<feature type="domain" description="DUF6950" evidence="1">
    <location>
        <begin position="1"/>
        <end position="137"/>
    </location>
</feature>
<dbReference type="AlphaFoldDB" id="A0A839AKV6"/>
<comment type="caution">
    <text evidence="2">The sequence shown here is derived from an EMBL/GenBank/DDBJ whole genome shotgun (WGS) entry which is preliminary data.</text>
</comment>
<organism evidence="2 3">
    <name type="scientific">Stappia albiluteola</name>
    <dbReference type="NCBI Taxonomy" id="2758565"/>
    <lineage>
        <taxon>Bacteria</taxon>
        <taxon>Pseudomonadati</taxon>
        <taxon>Pseudomonadota</taxon>
        <taxon>Alphaproteobacteria</taxon>
        <taxon>Hyphomicrobiales</taxon>
        <taxon>Stappiaceae</taxon>
        <taxon>Stappia</taxon>
    </lineage>
</organism>
<gene>
    <name evidence="2" type="ORF">H2509_20420</name>
</gene>
<evidence type="ECO:0000259" key="1">
    <source>
        <dbReference type="Pfam" id="PF22262"/>
    </source>
</evidence>
<keyword evidence="3" id="KW-1185">Reference proteome</keyword>
<evidence type="ECO:0000313" key="2">
    <source>
        <dbReference type="EMBL" id="MBA5779502.1"/>
    </source>
</evidence>
<protein>
    <recommendedName>
        <fullName evidence="1">DUF6950 domain-containing protein</fullName>
    </recommendedName>
</protein>
<dbReference type="Pfam" id="PF22262">
    <property type="entry name" value="DUF6950"/>
    <property type="match status" value="1"/>
</dbReference>
<sequence length="139" mass="15382">MRREDWQERLIEAVQQHAERPFSWGGTDGGTDCFMLAMDAAKAVTGTDPYADERGRYKTRIGALRRFRKRGFGWLEDAFAAVFEPVPVPLAQRGDIGLVEADGQDCAVVVIGAEAVGKSERGTIRVPVKTLRKAFKVGR</sequence>
<dbReference type="EMBL" id="JACFXV010000068">
    <property type="protein sequence ID" value="MBA5779502.1"/>
    <property type="molecule type" value="Genomic_DNA"/>
</dbReference>
<evidence type="ECO:0000313" key="3">
    <source>
        <dbReference type="Proteomes" id="UP000541109"/>
    </source>
</evidence>
<reference evidence="2 3" key="1">
    <citation type="submission" date="2020-07" db="EMBL/GenBank/DDBJ databases">
        <title>Stappia sp., F7233, whole genome shotgun sequencing project.</title>
        <authorList>
            <person name="Jiang S."/>
            <person name="Liu Z.W."/>
            <person name="Du Z.J."/>
        </authorList>
    </citation>
    <scope>NUCLEOTIDE SEQUENCE [LARGE SCALE GENOMIC DNA]</scope>
    <source>
        <strain evidence="2 3">F7233</strain>
    </source>
</reference>
<proteinExistence type="predicted"/>
<dbReference type="RefSeq" id="WP_182168332.1">
    <property type="nucleotide sequence ID" value="NZ_JACFXV010000068.1"/>
</dbReference>
<dbReference type="Proteomes" id="UP000541109">
    <property type="component" value="Unassembled WGS sequence"/>
</dbReference>
<name>A0A839AKV6_9HYPH</name>
<accession>A0A839AKV6</accession>
<dbReference type="InterPro" id="IPR053802">
    <property type="entry name" value="DUF6950"/>
</dbReference>